<evidence type="ECO:0000256" key="1">
    <source>
        <dbReference type="SAM" id="SignalP"/>
    </source>
</evidence>
<dbReference type="HOGENOM" id="CLU_1291273_0_0_1"/>
<dbReference type="Proteomes" id="UP000019132">
    <property type="component" value="Unassembled WGS sequence"/>
</dbReference>
<dbReference type="CDD" id="cd00042">
    <property type="entry name" value="CY"/>
    <property type="match status" value="1"/>
</dbReference>
<dbReference type="GO" id="GO:0004869">
    <property type="term" value="F:cysteine-type endopeptidase inhibitor activity"/>
    <property type="evidence" value="ECO:0007669"/>
    <property type="project" value="InterPro"/>
</dbReference>
<dbReference type="InterPro" id="IPR046350">
    <property type="entry name" value="Cystatin_sf"/>
</dbReference>
<dbReference type="InterPro" id="IPR000010">
    <property type="entry name" value="Cystatin_dom"/>
</dbReference>
<reference evidence="3" key="2">
    <citation type="submission" date="2010-04" db="EMBL/GenBank/DDBJ databases">
        <authorList>
            <person name="Buell R."/>
            <person name="Hamilton J."/>
            <person name="Hostetler J."/>
        </authorList>
    </citation>
    <scope>NUCLEOTIDE SEQUENCE [LARGE SCALE GENOMIC DNA]</scope>
    <source>
        <strain evidence="3">DAOM:BR144</strain>
    </source>
</reference>
<dbReference type="eggNOG" id="ENOG502RGD6">
    <property type="taxonomic scope" value="Eukaryota"/>
</dbReference>
<dbReference type="InterPro" id="IPR018073">
    <property type="entry name" value="Prot_inh_cystat_CS"/>
</dbReference>
<sequence>MVICFKPSSLFVTAAALALFVSASSINTVAAQDASGDVQVINFEDDIAGAVTPSDAIGNEATADEGLTADLTTTTDDSVGADNASADGAANTASSDNVDGDAVTILGGQTTFGAWKDEDLTDSVVSTIVDALSNATNYSPTIIKPICALQINSAQSQLVSGTNYKYEVEGCAINFNDELGACRNRDCAKAVYEVVVYSQTWTDTLQVSSITLVE</sequence>
<name>K3X3Q5_GLOUD</name>
<dbReference type="SUPFAM" id="SSF54403">
    <property type="entry name" value="Cystatin/monellin"/>
    <property type="match status" value="1"/>
</dbReference>
<keyword evidence="1" id="KW-0732">Signal</keyword>
<dbReference type="STRING" id="431595.K3X3Q5"/>
<reference evidence="3" key="1">
    <citation type="journal article" date="2010" name="Genome Biol.">
        <title>Genome sequence of the necrotrophic plant pathogen Pythium ultimum reveals original pathogenicity mechanisms and effector repertoire.</title>
        <authorList>
            <person name="Levesque C.A."/>
            <person name="Brouwer H."/>
            <person name="Cano L."/>
            <person name="Hamilton J.P."/>
            <person name="Holt C."/>
            <person name="Huitema E."/>
            <person name="Raffaele S."/>
            <person name="Robideau G.P."/>
            <person name="Thines M."/>
            <person name="Win J."/>
            <person name="Zerillo M.M."/>
            <person name="Beakes G.W."/>
            <person name="Boore J.L."/>
            <person name="Busam D."/>
            <person name="Dumas B."/>
            <person name="Ferriera S."/>
            <person name="Fuerstenberg S.I."/>
            <person name="Gachon C.M."/>
            <person name="Gaulin E."/>
            <person name="Govers F."/>
            <person name="Grenville-Briggs L."/>
            <person name="Horner N."/>
            <person name="Hostetler J."/>
            <person name="Jiang R.H."/>
            <person name="Johnson J."/>
            <person name="Krajaejun T."/>
            <person name="Lin H."/>
            <person name="Meijer H.J."/>
            <person name="Moore B."/>
            <person name="Morris P."/>
            <person name="Phuntmart V."/>
            <person name="Puiu D."/>
            <person name="Shetty J."/>
            <person name="Stajich J.E."/>
            <person name="Tripathy S."/>
            <person name="Wawra S."/>
            <person name="van West P."/>
            <person name="Whitty B.R."/>
            <person name="Coutinho P.M."/>
            <person name="Henrissat B."/>
            <person name="Martin F."/>
            <person name="Thomas P.D."/>
            <person name="Tyler B.M."/>
            <person name="De Vries R.P."/>
            <person name="Kamoun S."/>
            <person name="Yandell M."/>
            <person name="Tisserat N."/>
            <person name="Buell C.R."/>
        </authorList>
    </citation>
    <scope>NUCLEOTIDE SEQUENCE</scope>
    <source>
        <strain evidence="3">DAOM:BR144</strain>
    </source>
</reference>
<dbReference type="Gene3D" id="3.10.450.10">
    <property type="match status" value="1"/>
</dbReference>
<organism evidence="2 3">
    <name type="scientific">Globisporangium ultimum (strain ATCC 200006 / CBS 805.95 / DAOM BR144)</name>
    <name type="common">Pythium ultimum</name>
    <dbReference type="NCBI Taxonomy" id="431595"/>
    <lineage>
        <taxon>Eukaryota</taxon>
        <taxon>Sar</taxon>
        <taxon>Stramenopiles</taxon>
        <taxon>Oomycota</taxon>
        <taxon>Peronosporomycetes</taxon>
        <taxon>Pythiales</taxon>
        <taxon>Pythiaceae</taxon>
        <taxon>Globisporangium</taxon>
    </lineage>
</organism>
<dbReference type="InParanoid" id="K3X3Q5"/>
<dbReference type="EnsemblProtists" id="PYU1_T011854">
    <property type="protein sequence ID" value="PYU1_T011854"/>
    <property type="gene ID" value="PYU1_G011828"/>
</dbReference>
<dbReference type="EMBL" id="GL376637">
    <property type="status" value="NOT_ANNOTATED_CDS"/>
    <property type="molecule type" value="Genomic_DNA"/>
</dbReference>
<evidence type="ECO:0000313" key="2">
    <source>
        <dbReference type="EnsemblProtists" id="PYU1_T011854"/>
    </source>
</evidence>
<dbReference type="AlphaFoldDB" id="K3X3Q5"/>
<feature type="signal peptide" evidence="1">
    <location>
        <begin position="1"/>
        <end position="31"/>
    </location>
</feature>
<accession>K3X3Q5</accession>
<reference evidence="2" key="3">
    <citation type="submission" date="2015-02" db="UniProtKB">
        <authorList>
            <consortium name="EnsemblProtists"/>
        </authorList>
    </citation>
    <scope>IDENTIFICATION</scope>
    <source>
        <strain evidence="2">DAOM BR144</strain>
    </source>
</reference>
<protein>
    <recommendedName>
        <fullName evidence="4">Cystatin domain-containing protein</fullName>
    </recommendedName>
</protein>
<evidence type="ECO:0008006" key="4">
    <source>
        <dbReference type="Google" id="ProtNLM"/>
    </source>
</evidence>
<dbReference type="VEuPathDB" id="FungiDB:PYU1_G011828"/>
<proteinExistence type="predicted"/>
<feature type="chain" id="PRO_5003871813" description="Cystatin domain-containing protein" evidence="1">
    <location>
        <begin position="32"/>
        <end position="214"/>
    </location>
</feature>
<dbReference type="PROSITE" id="PS00287">
    <property type="entry name" value="CYSTATIN"/>
    <property type="match status" value="1"/>
</dbReference>
<evidence type="ECO:0000313" key="3">
    <source>
        <dbReference type="Proteomes" id="UP000019132"/>
    </source>
</evidence>
<keyword evidence="3" id="KW-1185">Reference proteome</keyword>